<dbReference type="PANTHER" id="PTHR23076">
    <property type="entry name" value="METALLOPROTEASE M41 FTSH"/>
    <property type="match status" value="1"/>
</dbReference>
<dbReference type="GO" id="GO:0004176">
    <property type="term" value="F:ATP-dependent peptidase activity"/>
    <property type="evidence" value="ECO:0007669"/>
    <property type="project" value="InterPro"/>
</dbReference>
<dbReference type="GO" id="GO:0005886">
    <property type="term" value="C:plasma membrane"/>
    <property type="evidence" value="ECO:0007669"/>
    <property type="project" value="TreeGrafter"/>
</dbReference>
<dbReference type="EMBL" id="OAOQ01000022">
    <property type="protein sequence ID" value="SNX74378.1"/>
    <property type="molecule type" value="Genomic_DNA"/>
</dbReference>
<dbReference type="InterPro" id="IPR037219">
    <property type="entry name" value="Peptidase_M41-like"/>
</dbReference>
<keyword evidence="3" id="KW-1185">Reference proteome</keyword>
<keyword evidence="2" id="KW-0378">Hydrolase</keyword>
<dbReference type="PANTHER" id="PTHR23076:SF97">
    <property type="entry name" value="ATP-DEPENDENT ZINC METALLOPROTEASE YME1L1"/>
    <property type="match status" value="1"/>
</dbReference>
<dbReference type="RefSeq" id="WP_176504606.1">
    <property type="nucleotide sequence ID" value="NZ_OAOQ01000022.1"/>
</dbReference>
<dbReference type="GO" id="GO:0004222">
    <property type="term" value="F:metalloendopeptidase activity"/>
    <property type="evidence" value="ECO:0007669"/>
    <property type="project" value="InterPro"/>
</dbReference>
<dbReference type="GO" id="GO:0030163">
    <property type="term" value="P:protein catabolic process"/>
    <property type="evidence" value="ECO:0007669"/>
    <property type="project" value="TreeGrafter"/>
</dbReference>
<dbReference type="GO" id="GO:0005524">
    <property type="term" value="F:ATP binding"/>
    <property type="evidence" value="ECO:0007669"/>
    <property type="project" value="InterPro"/>
</dbReference>
<dbReference type="CDD" id="cd19481">
    <property type="entry name" value="RecA-like_protease"/>
    <property type="match status" value="1"/>
</dbReference>
<dbReference type="Pfam" id="PF01434">
    <property type="entry name" value="Peptidase_M41"/>
    <property type="match status" value="1"/>
</dbReference>
<organism evidence="2 3">
    <name type="scientific">Cereibacter ovatus</name>
    <dbReference type="NCBI Taxonomy" id="439529"/>
    <lineage>
        <taxon>Bacteria</taxon>
        <taxon>Pseudomonadati</taxon>
        <taxon>Pseudomonadota</taxon>
        <taxon>Alphaproteobacteria</taxon>
        <taxon>Rhodobacterales</taxon>
        <taxon>Paracoccaceae</taxon>
        <taxon>Cereibacter</taxon>
    </lineage>
</organism>
<dbReference type="InterPro" id="IPR003959">
    <property type="entry name" value="ATPase_AAA_core"/>
</dbReference>
<dbReference type="InterPro" id="IPR003593">
    <property type="entry name" value="AAA+_ATPase"/>
</dbReference>
<feature type="domain" description="AAA+ ATPase" evidence="1">
    <location>
        <begin position="323"/>
        <end position="462"/>
    </location>
</feature>
<gene>
    <name evidence="2" type="ORF">SAMN05878503_12212</name>
</gene>
<dbReference type="Gene3D" id="3.40.50.300">
    <property type="entry name" value="P-loop containing nucleotide triphosphate hydrolases"/>
    <property type="match status" value="1"/>
</dbReference>
<dbReference type="SMART" id="SM00382">
    <property type="entry name" value="AAA"/>
    <property type="match status" value="1"/>
</dbReference>
<dbReference type="SUPFAM" id="SSF52540">
    <property type="entry name" value="P-loop containing nucleoside triphosphate hydrolases"/>
    <property type="match status" value="1"/>
</dbReference>
<evidence type="ECO:0000313" key="3">
    <source>
        <dbReference type="Proteomes" id="UP000219467"/>
    </source>
</evidence>
<dbReference type="AlphaFoldDB" id="A0A285D4Z1"/>
<dbReference type="Pfam" id="PF00004">
    <property type="entry name" value="AAA"/>
    <property type="match status" value="1"/>
</dbReference>
<dbReference type="Gene3D" id="1.20.58.760">
    <property type="entry name" value="Peptidase M41"/>
    <property type="match status" value="1"/>
</dbReference>
<proteinExistence type="predicted"/>
<dbReference type="GO" id="GO:0006508">
    <property type="term" value="P:proteolysis"/>
    <property type="evidence" value="ECO:0007669"/>
    <property type="project" value="UniProtKB-KW"/>
</dbReference>
<dbReference type="InterPro" id="IPR027417">
    <property type="entry name" value="P-loop_NTPase"/>
</dbReference>
<name>A0A285D4Z1_9RHOB</name>
<evidence type="ECO:0000259" key="1">
    <source>
        <dbReference type="SMART" id="SM00382"/>
    </source>
</evidence>
<dbReference type="Proteomes" id="UP000219467">
    <property type="component" value="Unassembled WGS sequence"/>
</dbReference>
<protein>
    <submittedName>
        <fullName evidence="2">ATP-dependent Zn protease</fullName>
    </submittedName>
</protein>
<sequence length="714" mass="76825">MSQEFFGTRNFGYDDAVTISNRSHGAANDERRAVPFSSEISAAGLADPVCLSFAAEVVERLRSVEQANAVVFSSGDGNDNKCHPTATQLLLALRLAATFGSRRAVDSCLAPQALTMLSGLQLTEVKPVLEVLDYGLLPPGTRTLTKSRRSPGVTPDLVLCAPETDGREISRFNLRTFHEDLVDAFDSRIPVLILWPDEEELSADIARFLPAPLRLVPTDRAIVLELLRLTYGESGTFAAGAILAALPDDRALADLPPLALKAALRASSALEAARQLADFLRPAAKVGPSLDDLSGDGEALAAARRLVEDLGLWKERRIKWNELCRSMLMFGPPGTGKTWLARAMGASAGVDFIATSFAEWQAAGHLGNMLAAMQKSFTEARRRSPSILFIDEIDSVGSRLSSDRHGANYSHQVINGFLEQMDRISREEGVIVIGACNFPERIDPAVLRAGRFDLKIEVPLPDGDAIFGMLKRSLVNDFPEADMRALARSAIGRSAADVDAAVRKARSAARSAGRALRLEDIRAEFAPAGAVTEAVEWRTAVHECGHAFAAIAFGRGSIERLTLTPDGGITTRMPVNDEGLIAEIEAEMAYLMAGRAAERLVFGEVSAGAGGPEHSDLAKATALAVMLDTRFGLGVYGSLWIDASPDVLLRDPEVRDRVRARVDAAEARAGALLTEHKDRLEGMARVLVRERLLAGKTLADWLVPLSGVAPSNPE</sequence>
<dbReference type="SUPFAM" id="SSF140990">
    <property type="entry name" value="FtsH protease domain-like"/>
    <property type="match status" value="1"/>
</dbReference>
<reference evidence="3" key="1">
    <citation type="submission" date="2017-08" db="EMBL/GenBank/DDBJ databases">
        <authorList>
            <person name="Varghese N."/>
            <person name="Submissions S."/>
        </authorList>
    </citation>
    <scope>NUCLEOTIDE SEQUENCE [LARGE SCALE GENOMIC DNA]</scope>
    <source>
        <strain evidence="3">JA234</strain>
    </source>
</reference>
<accession>A0A285D4Z1</accession>
<dbReference type="Gene3D" id="1.10.8.60">
    <property type="match status" value="1"/>
</dbReference>
<evidence type="ECO:0000313" key="2">
    <source>
        <dbReference type="EMBL" id="SNX74378.1"/>
    </source>
</evidence>
<keyword evidence="2" id="KW-0645">Protease</keyword>
<dbReference type="GO" id="GO:0016887">
    <property type="term" value="F:ATP hydrolysis activity"/>
    <property type="evidence" value="ECO:0007669"/>
    <property type="project" value="InterPro"/>
</dbReference>
<dbReference type="InterPro" id="IPR000642">
    <property type="entry name" value="Peptidase_M41"/>
</dbReference>